<feature type="compositionally biased region" description="Basic residues" evidence="1">
    <location>
        <begin position="165"/>
        <end position="175"/>
    </location>
</feature>
<feature type="non-terminal residue" evidence="2">
    <location>
        <position position="175"/>
    </location>
</feature>
<dbReference type="PANTHER" id="PTHR20854:SF4">
    <property type="entry name" value="INOSITOL-1-MONOPHOSPHATASE-RELATED"/>
    <property type="match status" value="1"/>
</dbReference>
<evidence type="ECO:0008006" key="3">
    <source>
        <dbReference type="Google" id="ProtNLM"/>
    </source>
</evidence>
<evidence type="ECO:0000256" key="1">
    <source>
        <dbReference type="SAM" id="MobiDB-lite"/>
    </source>
</evidence>
<gene>
    <name evidence="2" type="ORF">METZ01_LOCUS309238</name>
</gene>
<dbReference type="PANTHER" id="PTHR20854">
    <property type="entry name" value="INOSITOL MONOPHOSPHATASE"/>
    <property type="match status" value="1"/>
</dbReference>
<dbReference type="EMBL" id="UINC01098116">
    <property type="protein sequence ID" value="SVC56384.1"/>
    <property type="molecule type" value="Genomic_DNA"/>
</dbReference>
<reference evidence="2" key="1">
    <citation type="submission" date="2018-05" db="EMBL/GenBank/DDBJ databases">
        <authorList>
            <person name="Lanie J.A."/>
            <person name="Ng W.-L."/>
            <person name="Kazmierczak K.M."/>
            <person name="Andrzejewski T.M."/>
            <person name="Davidsen T.M."/>
            <person name="Wayne K.J."/>
            <person name="Tettelin H."/>
            <person name="Glass J.I."/>
            <person name="Rusch D."/>
            <person name="Podicherti R."/>
            <person name="Tsui H.-C.T."/>
            <person name="Winkler M.E."/>
        </authorList>
    </citation>
    <scope>NUCLEOTIDE SEQUENCE</scope>
</reference>
<dbReference type="InterPro" id="IPR000760">
    <property type="entry name" value="Inositol_monophosphatase-like"/>
</dbReference>
<dbReference type="AlphaFoldDB" id="A0A382N5D1"/>
<evidence type="ECO:0000313" key="2">
    <source>
        <dbReference type="EMBL" id="SVC56384.1"/>
    </source>
</evidence>
<dbReference type="SUPFAM" id="SSF56655">
    <property type="entry name" value="Carbohydrate phosphatase"/>
    <property type="match status" value="1"/>
</dbReference>
<dbReference type="GO" id="GO:0006020">
    <property type="term" value="P:inositol metabolic process"/>
    <property type="evidence" value="ECO:0007669"/>
    <property type="project" value="TreeGrafter"/>
</dbReference>
<dbReference type="Pfam" id="PF00459">
    <property type="entry name" value="Inositol_P"/>
    <property type="match status" value="1"/>
</dbReference>
<protein>
    <recommendedName>
        <fullName evidence="3">Inositol monophosphatase</fullName>
    </recommendedName>
</protein>
<organism evidence="2">
    <name type="scientific">marine metagenome</name>
    <dbReference type="NCBI Taxonomy" id="408172"/>
    <lineage>
        <taxon>unclassified sequences</taxon>
        <taxon>metagenomes</taxon>
        <taxon>ecological metagenomes</taxon>
    </lineage>
</organism>
<sequence length="175" mass="19075">MPRPVSPQAFLDTIVPVVRQCAEASLIFHGNVVDIGKSADRSLTGKKAQTASAALTVLDGAFQDLILGAVYARFPHLRCIAEEKTAMRQAFAGNEGDDVVILDPIDGTLHFQKGDAPYHISIGLCRRGQMIAAAVARPTEDKLFTAIRGRGAWRQTGTSKERQLRVPRKPRTRKA</sequence>
<feature type="region of interest" description="Disordered" evidence="1">
    <location>
        <begin position="154"/>
        <end position="175"/>
    </location>
</feature>
<accession>A0A382N5D1</accession>
<name>A0A382N5D1_9ZZZZ</name>
<dbReference type="GO" id="GO:0007165">
    <property type="term" value="P:signal transduction"/>
    <property type="evidence" value="ECO:0007669"/>
    <property type="project" value="TreeGrafter"/>
</dbReference>
<dbReference type="GO" id="GO:0008934">
    <property type="term" value="F:inositol monophosphate 1-phosphatase activity"/>
    <property type="evidence" value="ECO:0007669"/>
    <property type="project" value="TreeGrafter"/>
</dbReference>
<dbReference type="Gene3D" id="3.30.540.10">
    <property type="entry name" value="Fructose-1,6-Bisphosphatase, subunit A, domain 1"/>
    <property type="match status" value="1"/>
</dbReference>
<proteinExistence type="predicted"/>